<dbReference type="InterPro" id="IPR029030">
    <property type="entry name" value="Caspase-like_dom_sf"/>
</dbReference>
<dbReference type="InterPro" id="IPR011600">
    <property type="entry name" value="Pept_C14_caspase"/>
</dbReference>
<dbReference type="GO" id="GO:0006508">
    <property type="term" value="P:proteolysis"/>
    <property type="evidence" value="ECO:0007669"/>
    <property type="project" value="InterPro"/>
</dbReference>
<evidence type="ECO:0000313" key="7">
    <source>
        <dbReference type="Proteomes" id="UP000759537"/>
    </source>
</evidence>
<proteinExistence type="inferred from homology"/>
<keyword evidence="2" id="KW-0053">Apoptosis</keyword>
<dbReference type="PANTHER" id="PTHR48104">
    <property type="entry name" value="METACASPASE-4"/>
    <property type="match status" value="1"/>
</dbReference>
<name>A0A9P5N453_9AGAM</name>
<comment type="similarity">
    <text evidence="1">Belongs to the peptidase C14B family.</text>
</comment>
<dbReference type="Proteomes" id="UP000759537">
    <property type="component" value="Unassembled WGS sequence"/>
</dbReference>
<evidence type="ECO:0000256" key="4">
    <source>
        <dbReference type="SAM" id="MobiDB-lite"/>
    </source>
</evidence>
<dbReference type="OrthoDB" id="3223806at2759"/>
<keyword evidence="7" id="KW-1185">Reference proteome</keyword>
<feature type="compositionally biased region" description="Polar residues" evidence="4">
    <location>
        <begin position="54"/>
        <end position="74"/>
    </location>
</feature>
<gene>
    <name evidence="6" type="ORF">DFH94DRAFT_708923</name>
</gene>
<evidence type="ECO:0000256" key="2">
    <source>
        <dbReference type="ARBA" id="ARBA00022703"/>
    </source>
</evidence>
<keyword evidence="3" id="KW-0378">Hydrolase</keyword>
<evidence type="ECO:0000256" key="3">
    <source>
        <dbReference type="ARBA" id="ARBA00022807"/>
    </source>
</evidence>
<organism evidence="6 7">
    <name type="scientific">Russula ochroleuca</name>
    <dbReference type="NCBI Taxonomy" id="152965"/>
    <lineage>
        <taxon>Eukaryota</taxon>
        <taxon>Fungi</taxon>
        <taxon>Dikarya</taxon>
        <taxon>Basidiomycota</taxon>
        <taxon>Agaricomycotina</taxon>
        <taxon>Agaricomycetes</taxon>
        <taxon>Russulales</taxon>
        <taxon>Russulaceae</taxon>
        <taxon>Russula</taxon>
    </lineage>
</organism>
<feature type="region of interest" description="Disordered" evidence="4">
    <location>
        <begin position="1"/>
        <end position="79"/>
    </location>
</feature>
<dbReference type="GO" id="GO:0005737">
    <property type="term" value="C:cytoplasm"/>
    <property type="evidence" value="ECO:0007669"/>
    <property type="project" value="TreeGrafter"/>
</dbReference>
<sequence length="348" mass="38353">MNAAGPSPPQRHPGVQNTSGGSYSHQSSNEPQSSYPPGFVHPQNQRPMPAAGRSPSQRHAGVQNTSGGSHSQGTGRAMVTRKRKALVIGTNYSRHPNPRSRLRHCVEDANRMADFLCADLRFAPHDVRLMTDDVENPRDLPTKDNIRGAMRALVSGAQAGDSFFLYFSGHGVQIKDTNGDESDGLDECICAMDYLGNDPYPTGNTPGLIVDDDMHDILVRPLPQHCRLIAMFDSCHSGTALDLPYIYDSNGKVKPITHPNKLWLLRLKASRAHVVSLGASRDNQKAIETHLGGALRRAFMECVRAYGDTLTYIGLLQSVRRYMINQGFQQRPQLSTSHEIDTNILFIT</sequence>
<feature type="compositionally biased region" description="Pro residues" evidence="4">
    <location>
        <begin position="1"/>
        <end position="11"/>
    </location>
</feature>
<dbReference type="GO" id="GO:0006915">
    <property type="term" value="P:apoptotic process"/>
    <property type="evidence" value="ECO:0007669"/>
    <property type="project" value="UniProtKB-KW"/>
</dbReference>
<feature type="domain" description="Peptidase C14 caspase" evidence="5">
    <location>
        <begin position="82"/>
        <end position="337"/>
    </location>
</feature>
<dbReference type="SUPFAM" id="SSF52129">
    <property type="entry name" value="Caspase-like"/>
    <property type="match status" value="1"/>
</dbReference>
<dbReference type="PANTHER" id="PTHR48104:SF30">
    <property type="entry name" value="METACASPASE-1"/>
    <property type="match status" value="1"/>
</dbReference>
<dbReference type="InterPro" id="IPR050452">
    <property type="entry name" value="Metacaspase"/>
</dbReference>
<comment type="caution">
    <text evidence="6">The sequence shown here is derived from an EMBL/GenBank/DDBJ whole genome shotgun (WGS) entry which is preliminary data.</text>
</comment>
<dbReference type="GO" id="GO:0004197">
    <property type="term" value="F:cysteine-type endopeptidase activity"/>
    <property type="evidence" value="ECO:0007669"/>
    <property type="project" value="InterPro"/>
</dbReference>
<dbReference type="EMBL" id="WHVB01000002">
    <property type="protein sequence ID" value="KAF8485919.1"/>
    <property type="molecule type" value="Genomic_DNA"/>
</dbReference>
<evidence type="ECO:0000256" key="1">
    <source>
        <dbReference type="ARBA" id="ARBA00009005"/>
    </source>
</evidence>
<protein>
    <submittedName>
        <fullName evidence="6">Caspase domain-containing protein</fullName>
    </submittedName>
</protein>
<evidence type="ECO:0000313" key="6">
    <source>
        <dbReference type="EMBL" id="KAF8485919.1"/>
    </source>
</evidence>
<dbReference type="Gene3D" id="3.40.50.12660">
    <property type="match status" value="1"/>
</dbReference>
<accession>A0A9P5N453</accession>
<dbReference type="Pfam" id="PF00656">
    <property type="entry name" value="Peptidase_C14"/>
    <property type="match status" value="1"/>
</dbReference>
<feature type="compositionally biased region" description="Polar residues" evidence="4">
    <location>
        <begin position="15"/>
        <end position="35"/>
    </location>
</feature>
<keyword evidence="3" id="KW-0645">Protease</keyword>
<dbReference type="AlphaFoldDB" id="A0A9P5N453"/>
<reference evidence="6" key="1">
    <citation type="submission" date="2019-10" db="EMBL/GenBank/DDBJ databases">
        <authorList>
            <consortium name="DOE Joint Genome Institute"/>
            <person name="Kuo A."/>
            <person name="Miyauchi S."/>
            <person name="Kiss E."/>
            <person name="Drula E."/>
            <person name="Kohler A."/>
            <person name="Sanchez-Garcia M."/>
            <person name="Andreopoulos B."/>
            <person name="Barry K.W."/>
            <person name="Bonito G."/>
            <person name="Buee M."/>
            <person name="Carver A."/>
            <person name="Chen C."/>
            <person name="Cichocki N."/>
            <person name="Clum A."/>
            <person name="Culley D."/>
            <person name="Crous P.W."/>
            <person name="Fauchery L."/>
            <person name="Girlanda M."/>
            <person name="Hayes R."/>
            <person name="Keri Z."/>
            <person name="LaButti K."/>
            <person name="Lipzen A."/>
            <person name="Lombard V."/>
            <person name="Magnuson J."/>
            <person name="Maillard F."/>
            <person name="Morin E."/>
            <person name="Murat C."/>
            <person name="Nolan M."/>
            <person name="Ohm R."/>
            <person name="Pangilinan J."/>
            <person name="Pereira M."/>
            <person name="Perotto S."/>
            <person name="Peter M."/>
            <person name="Riley R."/>
            <person name="Sitrit Y."/>
            <person name="Stielow B."/>
            <person name="Szollosi G."/>
            <person name="Zifcakova L."/>
            <person name="Stursova M."/>
            <person name="Spatafora J.W."/>
            <person name="Tedersoo L."/>
            <person name="Vaario L.-M."/>
            <person name="Yamada A."/>
            <person name="Yan M."/>
            <person name="Wang P."/>
            <person name="Xu J."/>
            <person name="Bruns T."/>
            <person name="Baldrian P."/>
            <person name="Vilgalys R."/>
            <person name="Henrissat B."/>
            <person name="Grigoriev I.V."/>
            <person name="Hibbett D."/>
            <person name="Nagy L.G."/>
            <person name="Martin F.M."/>
        </authorList>
    </citation>
    <scope>NUCLEOTIDE SEQUENCE</scope>
    <source>
        <strain evidence="6">Prilba</strain>
    </source>
</reference>
<evidence type="ECO:0000259" key="5">
    <source>
        <dbReference type="Pfam" id="PF00656"/>
    </source>
</evidence>
<reference evidence="6" key="2">
    <citation type="journal article" date="2020" name="Nat. Commun.">
        <title>Large-scale genome sequencing of mycorrhizal fungi provides insights into the early evolution of symbiotic traits.</title>
        <authorList>
            <person name="Miyauchi S."/>
            <person name="Kiss E."/>
            <person name="Kuo A."/>
            <person name="Drula E."/>
            <person name="Kohler A."/>
            <person name="Sanchez-Garcia M."/>
            <person name="Morin E."/>
            <person name="Andreopoulos B."/>
            <person name="Barry K.W."/>
            <person name="Bonito G."/>
            <person name="Buee M."/>
            <person name="Carver A."/>
            <person name="Chen C."/>
            <person name="Cichocki N."/>
            <person name="Clum A."/>
            <person name="Culley D."/>
            <person name="Crous P.W."/>
            <person name="Fauchery L."/>
            <person name="Girlanda M."/>
            <person name="Hayes R.D."/>
            <person name="Keri Z."/>
            <person name="LaButti K."/>
            <person name="Lipzen A."/>
            <person name="Lombard V."/>
            <person name="Magnuson J."/>
            <person name="Maillard F."/>
            <person name="Murat C."/>
            <person name="Nolan M."/>
            <person name="Ohm R.A."/>
            <person name="Pangilinan J."/>
            <person name="Pereira M.F."/>
            <person name="Perotto S."/>
            <person name="Peter M."/>
            <person name="Pfister S."/>
            <person name="Riley R."/>
            <person name="Sitrit Y."/>
            <person name="Stielow J.B."/>
            <person name="Szollosi G."/>
            <person name="Zifcakova L."/>
            <person name="Stursova M."/>
            <person name="Spatafora J.W."/>
            <person name="Tedersoo L."/>
            <person name="Vaario L.M."/>
            <person name="Yamada A."/>
            <person name="Yan M."/>
            <person name="Wang P."/>
            <person name="Xu J."/>
            <person name="Bruns T."/>
            <person name="Baldrian P."/>
            <person name="Vilgalys R."/>
            <person name="Dunand C."/>
            <person name="Henrissat B."/>
            <person name="Grigoriev I.V."/>
            <person name="Hibbett D."/>
            <person name="Nagy L.G."/>
            <person name="Martin F.M."/>
        </authorList>
    </citation>
    <scope>NUCLEOTIDE SEQUENCE</scope>
    <source>
        <strain evidence="6">Prilba</strain>
    </source>
</reference>
<keyword evidence="3" id="KW-0788">Thiol protease</keyword>